<dbReference type="PANTHER" id="PTHR46401">
    <property type="entry name" value="GLYCOSYLTRANSFERASE WBBK-RELATED"/>
    <property type="match status" value="1"/>
</dbReference>
<organism evidence="4 5">
    <name type="scientific">Akkermansia glycaniphila</name>
    <dbReference type="NCBI Taxonomy" id="1679444"/>
    <lineage>
        <taxon>Bacteria</taxon>
        <taxon>Pseudomonadati</taxon>
        <taxon>Verrucomicrobiota</taxon>
        <taxon>Verrucomicrobiia</taxon>
        <taxon>Verrucomicrobiales</taxon>
        <taxon>Akkermansiaceae</taxon>
        <taxon>Akkermansia</taxon>
    </lineage>
</organism>
<keyword evidence="5" id="KW-1185">Reference proteome</keyword>
<feature type="domain" description="Glycosyltransferase subfamily 4-like N-terminal" evidence="3">
    <location>
        <begin position="6"/>
        <end position="177"/>
    </location>
</feature>
<dbReference type="KEGG" id="agl:PYTT_0430"/>
<gene>
    <name evidence="4" type="ORF">PYTT_0430</name>
</gene>
<proteinExistence type="predicted"/>
<dbReference type="GO" id="GO:0009103">
    <property type="term" value="P:lipopolysaccharide biosynthetic process"/>
    <property type="evidence" value="ECO:0007669"/>
    <property type="project" value="TreeGrafter"/>
</dbReference>
<evidence type="ECO:0000259" key="2">
    <source>
        <dbReference type="Pfam" id="PF00534"/>
    </source>
</evidence>
<dbReference type="InterPro" id="IPR001296">
    <property type="entry name" value="Glyco_trans_1"/>
</dbReference>
<dbReference type="PANTHER" id="PTHR46401:SF2">
    <property type="entry name" value="GLYCOSYLTRANSFERASE WBBK-RELATED"/>
    <property type="match status" value="1"/>
</dbReference>
<dbReference type="AlphaFoldDB" id="A0A1H6KNB4"/>
<name>A0A1H6KNB4_9BACT</name>
<dbReference type="Gene3D" id="3.40.50.2000">
    <property type="entry name" value="Glycogen Phosphorylase B"/>
    <property type="match status" value="2"/>
</dbReference>
<evidence type="ECO:0000256" key="1">
    <source>
        <dbReference type="ARBA" id="ARBA00022679"/>
    </source>
</evidence>
<dbReference type="STRING" id="1679444.PYTT_0430"/>
<dbReference type="Proteomes" id="UP000176204">
    <property type="component" value="Chromosome I"/>
</dbReference>
<protein>
    <submittedName>
        <fullName evidence="4">Glycosyl transferases group 1</fullName>
    </submittedName>
</protein>
<dbReference type="Pfam" id="PF00534">
    <property type="entry name" value="Glycos_transf_1"/>
    <property type="match status" value="1"/>
</dbReference>
<keyword evidence="1 4" id="KW-0808">Transferase</keyword>
<dbReference type="Pfam" id="PF13439">
    <property type="entry name" value="Glyco_transf_4"/>
    <property type="match status" value="1"/>
</dbReference>
<evidence type="ECO:0000313" key="5">
    <source>
        <dbReference type="Proteomes" id="UP000176204"/>
    </source>
</evidence>
<dbReference type="GO" id="GO:0016757">
    <property type="term" value="F:glycosyltransferase activity"/>
    <property type="evidence" value="ECO:0007669"/>
    <property type="project" value="InterPro"/>
</dbReference>
<reference evidence="5" key="1">
    <citation type="submission" date="2016-09" db="EMBL/GenBank/DDBJ databases">
        <authorList>
            <person name="Koehorst J."/>
        </authorList>
    </citation>
    <scope>NUCLEOTIDE SEQUENCE [LARGE SCALE GENOMIC DNA]</scope>
</reference>
<dbReference type="CDD" id="cd03809">
    <property type="entry name" value="GT4_MtfB-like"/>
    <property type="match status" value="1"/>
</dbReference>
<evidence type="ECO:0000259" key="3">
    <source>
        <dbReference type="Pfam" id="PF13439"/>
    </source>
</evidence>
<dbReference type="SUPFAM" id="SSF53756">
    <property type="entry name" value="UDP-Glycosyltransferase/glycogen phosphorylase"/>
    <property type="match status" value="1"/>
</dbReference>
<feature type="domain" description="Glycosyl transferase family 1" evidence="2">
    <location>
        <begin position="195"/>
        <end position="346"/>
    </location>
</feature>
<dbReference type="EMBL" id="LT629973">
    <property type="protein sequence ID" value="SEH74949.1"/>
    <property type="molecule type" value="Genomic_DNA"/>
</dbReference>
<evidence type="ECO:0000313" key="4">
    <source>
        <dbReference type="EMBL" id="SEH74949.1"/>
    </source>
</evidence>
<accession>A0A1H6KNB4</accession>
<sequence>MGKYTGISRYICSLLDEFERMGIRFGLPLRHTDNGYLPKTTFFPRTSGETPQAPISARLLHAIGRRTSKKDAFDKHLMRETARKAFRRGNYNLIHPTHTNELSLLDYAGNTPMVITIHDMIHEILPEAFPANDPTAARKKLFADRAGRIIAISEKTKQDIIDILHISPDKIDVVHHGNSLTLPDQPELIPCDRPDRYLLFVGHRTAYKNFDRMLAGLAPILRNDRTLHLLCIGGTPWTQQEQERIRTLDIALQIHQQYADDTRLALLYHHALAFIFPSYYEGFGLPILEAFACGAPVLCARASCFPEIGGDASLYFDPHDENSIGETVLSTIRDQDKRQEMISQGTDRLSLFTWEKAARNTLDSYRLALQQASHTA</sequence>
<dbReference type="InterPro" id="IPR028098">
    <property type="entry name" value="Glyco_trans_4-like_N"/>
</dbReference>